<dbReference type="PROSITE" id="PS50206">
    <property type="entry name" value="RHODANESE_3"/>
    <property type="match status" value="2"/>
</dbReference>
<dbReference type="InterPro" id="IPR045078">
    <property type="entry name" value="TST/MPST-like"/>
</dbReference>
<protein>
    <recommendedName>
        <fullName evidence="3">Sulfurtransferase</fullName>
    </recommendedName>
</protein>
<dbReference type="OrthoDB" id="9781034at2"/>
<evidence type="ECO:0000313" key="5">
    <source>
        <dbReference type="EMBL" id="SDR55414.1"/>
    </source>
</evidence>
<dbReference type="Gene3D" id="3.40.250.10">
    <property type="entry name" value="Rhodanese-like domain"/>
    <property type="match status" value="2"/>
</dbReference>
<evidence type="ECO:0000256" key="3">
    <source>
        <dbReference type="RuleBase" id="RU000507"/>
    </source>
</evidence>
<dbReference type="RefSeq" id="WP_074774748.1">
    <property type="nucleotide sequence ID" value="NZ_FNKP01000004.1"/>
</dbReference>
<proteinExistence type="predicted"/>
<dbReference type="PANTHER" id="PTHR11364">
    <property type="entry name" value="THIOSULFATE SULFERTANSFERASE"/>
    <property type="match status" value="1"/>
</dbReference>
<dbReference type="CDD" id="cd01448">
    <property type="entry name" value="TST_Repeat_1"/>
    <property type="match status" value="1"/>
</dbReference>
<dbReference type="FunFam" id="3.40.250.10:FF:000001">
    <property type="entry name" value="Sulfurtransferase"/>
    <property type="match status" value="1"/>
</dbReference>
<keyword evidence="1 3" id="KW-0808">Transferase</keyword>
<accession>A0A1H1JZM6</accession>
<feature type="domain" description="Rhodanese" evidence="4">
    <location>
        <begin position="166"/>
        <end position="280"/>
    </location>
</feature>
<dbReference type="CDD" id="cd01449">
    <property type="entry name" value="TST_Repeat_2"/>
    <property type="match status" value="1"/>
</dbReference>
<evidence type="ECO:0000256" key="2">
    <source>
        <dbReference type="ARBA" id="ARBA00022737"/>
    </source>
</evidence>
<dbReference type="PROSITE" id="PS00683">
    <property type="entry name" value="RHODANESE_2"/>
    <property type="match status" value="1"/>
</dbReference>
<reference evidence="6" key="1">
    <citation type="submission" date="2016-10" db="EMBL/GenBank/DDBJ databases">
        <authorList>
            <person name="Varghese N."/>
            <person name="Submissions S."/>
        </authorList>
    </citation>
    <scope>NUCLEOTIDE SEQUENCE [LARGE SCALE GENOMIC DNA]</scope>
    <source>
        <strain evidence="6">GAS106B</strain>
    </source>
</reference>
<dbReference type="AlphaFoldDB" id="A0A1H1JZM6"/>
<name>A0A1H1JZM6_9BURK</name>
<dbReference type="Proteomes" id="UP000183487">
    <property type="component" value="Unassembled WGS sequence"/>
</dbReference>
<organism evidence="5 6">
    <name type="scientific">Paraburkholderia fungorum</name>
    <dbReference type="NCBI Taxonomy" id="134537"/>
    <lineage>
        <taxon>Bacteria</taxon>
        <taxon>Pseudomonadati</taxon>
        <taxon>Pseudomonadota</taxon>
        <taxon>Betaproteobacteria</taxon>
        <taxon>Burkholderiales</taxon>
        <taxon>Burkholderiaceae</taxon>
        <taxon>Paraburkholderia</taxon>
    </lineage>
</organism>
<keyword evidence="2" id="KW-0677">Repeat</keyword>
<evidence type="ECO:0000259" key="4">
    <source>
        <dbReference type="PROSITE" id="PS50206"/>
    </source>
</evidence>
<keyword evidence="6" id="KW-1185">Reference proteome</keyword>
<dbReference type="PANTHER" id="PTHR11364:SF27">
    <property type="entry name" value="SULFURTRANSFERASE"/>
    <property type="match status" value="1"/>
</dbReference>
<dbReference type="InterPro" id="IPR001307">
    <property type="entry name" value="Thiosulphate_STrfase_CS"/>
</dbReference>
<dbReference type="EMBL" id="FNKP01000004">
    <property type="protein sequence ID" value="SDR55414.1"/>
    <property type="molecule type" value="Genomic_DNA"/>
</dbReference>
<dbReference type="SMART" id="SM00450">
    <property type="entry name" value="RHOD"/>
    <property type="match status" value="2"/>
</dbReference>
<keyword evidence="5" id="KW-0670">Pyruvate</keyword>
<dbReference type="SUPFAM" id="SSF52821">
    <property type="entry name" value="Rhodanese/Cell cycle control phosphatase"/>
    <property type="match status" value="2"/>
</dbReference>
<feature type="domain" description="Rhodanese" evidence="4">
    <location>
        <begin position="15"/>
        <end position="132"/>
    </location>
</feature>
<dbReference type="InterPro" id="IPR036873">
    <property type="entry name" value="Rhodanese-like_dom_sf"/>
</dbReference>
<evidence type="ECO:0000256" key="1">
    <source>
        <dbReference type="ARBA" id="ARBA00022679"/>
    </source>
</evidence>
<sequence length="285" mass="31033">MSPVVTGKWLQAQLGSPDLVVLDATWFLNPQQLSARRRFTEAHIPGAQFFDIDHVCDAGSPLPHMAPGSAQFELFARELGISNDSRVVFYDQQGLFSAARGWWLFKLFGHENVYLLDGGLPKWRDAGCPLEDGASPKFQATGDVEYRARINPQRVRKIDDMLDNLVTRSEQVLDARSLDRFSGKVPEPRAGVASGHIPGSVSLPYTDVLNDDGTFRLVGEIRRLLAARGVDSSSKVVTSCGTGVTAAVIALAVEVAGYAPVGLYDGSWTEWGSRSDTPKVALEQS</sequence>
<dbReference type="InterPro" id="IPR001763">
    <property type="entry name" value="Rhodanese-like_dom"/>
</dbReference>
<dbReference type="NCBIfam" id="NF008557">
    <property type="entry name" value="PRK11493.1"/>
    <property type="match status" value="1"/>
</dbReference>
<gene>
    <name evidence="5" type="ORF">SAMN05443245_7681</name>
</gene>
<dbReference type="Pfam" id="PF00581">
    <property type="entry name" value="Rhodanese"/>
    <property type="match status" value="2"/>
</dbReference>
<dbReference type="GO" id="GO:0004792">
    <property type="term" value="F:thiosulfate-cyanide sulfurtransferase activity"/>
    <property type="evidence" value="ECO:0007669"/>
    <property type="project" value="InterPro"/>
</dbReference>
<evidence type="ECO:0000313" key="6">
    <source>
        <dbReference type="Proteomes" id="UP000183487"/>
    </source>
</evidence>
<dbReference type="PROSITE" id="PS00380">
    <property type="entry name" value="RHODANESE_1"/>
    <property type="match status" value="1"/>
</dbReference>